<evidence type="ECO:0000313" key="12">
    <source>
        <dbReference type="Proteomes" id="UP000293852"/>
    </source>
</evidence>
<comment type="caution">
    <text evidence="11">The sequence shown here is derived from an EMBL/GenBank/DDBJ whole genome shotgun (WGS) entry which is preliminary data.</text>
</comment>
<evidence type="ECO:0000313" key="11">
    <source>
        <dbReference type="EMBL" id="RZS59948.1"/>
    </source>
</evidence>
<evidence type="ECO:0000256" key="3">
    <source>
        <dbReference type="ARBA" id="ARBA00022448"/>
    </source>
</evidence>
<proteinExistence type="inferred from homology"/>
<dbReference type="EMBL" id="SGWX01000001">
    <property type="protein sequence ID" value="RZS59948.1"/>
    <property type="molecule type" value="Genomic_DNA"/>
</dbReference>
<sequence>MTSDVSHRAALLAAEPLRPAGPRRGFATGTLDSLRDLAAHRELLGMLVRRELKARYKDSTLGFVWSLLRPLAMLGIYYIVLGQFMGAARGIPGFAIFIFAGLTAWGFYSETISAGTGSIVANSGLVKKVYLPREVFPLASVGSSLFNFAMQMIILLLGTVLVGQVPTGSRWLYAVLALAVLLVYSLALGLVLGAVNVYLRDVQYLVEIAIMIFMWVSPIVYSWHFVVDALGRTSMSASTQSALMEVYLANPATLAVLGFQKTFWVAGDTPDPSMGFVPHPISDLALRLGVALAVGVVLLWVAQRVFARLQANFAQEL</sequence>
<protein>
    <recommendedName>
        <fullName evidence="9">Transport permease protein</fullName>
    </recommendedName>
</protein>
<feature type="transmembrane region" description="Helical" evidence="9">
    <location>
        <begin position="284"/>
        <end position="302"/>
    </location>
</feature>
<name>A0A4Q7M0S7_9MICO</name>
<reference evidence="11 12" key="1">
    <citation type="submission" date="2019-02" db="EMBL/GenBank/DDBJ databases">
        <title>Sequencing the genomes of 1000 actinobacteria strains.</title>
        <authorList>
            <person name="Klenk H.-P."/>
        </authorList>
    </citation>
    <scope>NUCLEOTIDE SEQUENCE [LARGE SCALE GENOMIC DNA]</scope>
    <source>
        <strain evidence="11 12">DSM 16932</strain>
    </source>
</reference>
<evidence type="ECO:0000256" key="5">
    <source>
        <dbReference type="ARBA" id="ARBA00022519"/>
    </source>
</evidence>
<feature type="domain" description="ABC transmembrane type-2" evidence="10">
    <location>
        <begin position="61"/>
        <end position="309"/>
    </location>
</feature>
<keyword evidence="6 9" id="KW-0812">Transmembrane</keyword>
<keyword evidence="3 9" id="KW-0813">Transport</keyword>
<organism evidence="11 12">
    <name type="scientific">Xylanimonas ulmi</name>
    <dbReference type="NCBI Taxonomy" id="228973"/>
    <lineage>
        <taxon>Bacteria</taxon>
        <taxon>Bacillati</taxon>
        <taxon>Actinomycetota</taxon>
        <taxon>Actinomycetes</taxon>
        <taxon>Micrococcales</taxon>
        <taxon>Promicromonosporaceae</taxon>
        <taxon>Xylanimonas</taxon>
    </lineage>
</organism>
<dbReference type="GO" id="GO:0015920">
    <property type="term" value="P:lipopolysaccharide transport"/>
    <property type="evidence" value="ECO:0007669"/>
    <property type="project" value="TreeGrafter"/>
</dbReference>
<comment type="similarity">
    <text evidence="2 9">Belongs to the ABC-2 integral membrane protein family.</text>
</comment>
<comment type="subcellular location">
    <subcellularLocation>
        <location evidence="1">Cell inner membrane</location>
        <topology evidence="1">Multi-pass membrane protein</topology>
    </subcellularLocation>
    <subcellularLocation>
        <location evidence="9">Cell membrane</location>
        <topology evidence="9">Multi-pass membrane protein</topology>
    </subcellularLocation>
</comment>
<evidence type="ECO:0000256" key="4">
    <source>
        <dbReference type="ARBA" id="ARBA00022475"/>
    </source>
</evidence>
<keyword evidence="12" id="KW-1185">Reference proteome</keyword>
<dbReference type="PANTHER" id="PTHR30413">
    <property type="entry name" value="INNER MEMBRANE TRANSPORT PERMEASE"/>
    <property type="match status" value="1"/>
</dbReference>
<dbReference type="InterPro" id="IPR047817">
    <property type="entry name" value="ABC2_TM_bact-type"/>
</dbReference>
<dbReference type="OrthoDB" id="9789409at2"/>
<evidence type="ECO:0000256" key="6">
    <source>
        <dbReference type="ARBA" id="ARBA00022692"/>
    </source>
</evidence>
<dbReference type="PROSITE" id="PS51012">
    <property type="entry name" value="ABC_TM2"/>
    <property type="match status" value="1"/>
</dbReference>
<evidence type="ECO:0000256" key="9">
    <source>
        <dbReference type="RuleBase" id="RU361157"/>
    </source>
</evidence>
<gene>
    <name evidence="11" type="ORF">EV386_0187</name>
</gene>
<dbReference type="AlphaFoldDB" id="A0A4Q7M0S7"/>
<accession>A0A4Q7M0S7</accession>
<evidence type="ECO:0000256" key="2">
    <source>
        <dbReference type="ARBA" id="ARBA00007783"/>
    </source>
</evidence>
<feature type="transmembrane region" description="Helical" evidence="9">
    <location>
        <begin position="145"/>
        <end position="165"/>
    </location>
</feature>
<dbReference type="RefSeq" id="WP_130411495.1">
    <property type="nucleotide sequence ID" value="NZ_SGWX01000001.1"/>
</dbReference>
<keyword evidence="8 9" id="KW-0472">Membrane</keyword>
<evidence type="ECO:0000256" key="8">
    <source>
        <dbReference type="ARBA" id="ARBA00023136"/>
    </source>
</evidence>
<feature type="transmembrane region" description="Helical" evidence="9">
    <location>
        <begin position="204"/>
        <end position="226"/>
    </location>
</feature>
<dbReference type="PANTHER" id="PTHR30413:SF8">
    <property type="entry name" value="TRANSPORT PERMEASE PROTEIN"/>
    <property type="match status" value="1"/>
</dbReference>
<evidence type="ECO:0000256" key="1">
    <source>
        <dbReference type="ARBA" id="ARBA00004429"/>
    </source>
</evidence>
<dbReference type="GO" id="GO:0005886">
    <property type="term" value="C:plasma membrane"/>
    <property type="evidence" value="ECO:0007669"/>
    <property type="project" value="UniProtKB-SubCell"/>
</dbReference>
<dbReference type="InterPro" id="IPR013525">
    <property type="entry name" value="ABC2_TM"/>
</dbReference>
<keyword evidence="4 9" id="KW-1003">Cell membrane</keyword>
<evidence type="ECO:0000259" key="10">
    <source>
        <dbReference type="PROSITE" id="PS51012"/>
    </source>
</evidence>
<dbReference type="Proteomes" id="UP000293852">
    <property type="component" value="Unassembled WGS sequence"/>
</dbReference>
<keyword evidence="7 9" id="KW-1133">Transmembrane helix</keyword>
<dbReference type="Pfam" id="PF01061">
    <property type="entry name" value="ABC2_membrane"/>
    <property type="match status" value="1"/>
</dbReference>
<evidence type="ECO:0000256" key="7">
    <source>
        <dbReference type="ARBA" id="ARBA00022989"/>
    </source>
</evidence>
<feature type="transmembrane region" description="Helical" evidence="9">
    <location>
        <begin position="86"/>
        <end position="108"/>
    </location>
</feature>
<dbReference type="GO" id="GO:0140359">
    <property type="term" value="F:ABC-type transporter activity"/>
    <property type="evidence" value="ECO:0007669"/>
    <property type="project" value="InterPro"/>
</dbReference>
<feature type="transmembrane region" description="Helical" evidence="9">
    <location>
        <begin position="171"/>
        <end position="192"/>
    </location>
</feature>
<feature type="transmembrane region" description="Helical" evidence="9">
    <location>
        <begin position="59"/>
        <end position="80"/>
    </location>
</feature>
<keyword evidence="5" id="KW-0997">Cell inner membrane</keyword>